<organism evidence="1 2">
    <name type="scientific">Bhargavaea beijingensis</name>
    <dbReference type="NCBI Taxonomy" id="426756"/>
    <lineage>
        <taxon>Bacteria</taxon>
        <taxon>Bacillati</taxon>
        <taxon>Bacillota</taxon>
        <taxon>Bacilli</taxon>
        <taxon>Bacillales</taxon>
        <taxon>Caryophanaceae</taxon>
        <taxon>Bhargavaea</taxon>
    </lineage>
</organism>
<dbReference type="Proteomes" id="UP000198823">
    <property type="component" value="Unassembled WGS sequence"/>
</dbReference>
<reference evidence="1 2" key="1">
    <citation type="submission" date="2016-10" db="EMBL/GenBank/DDBJ databases">
        <authorList>
            <person name="de Groot N.N."/>
        </authorList>
    </citation>
    <scope>NUCLEOTIDE SEQUENCE [LARGE SCALE GENOMIC DNA]</scope>
    <source>
        <strain evidence="1 2">CGMCC 1.6762</strain>
    </source>
</reference>
<evidence type="ECO:0000313" key="2">
    <source>
        <dbReference type="Proteomes" id="UP000198823"/>
    </source>
</evidence>
<dbReference type="AlphaFoldDB" id="A0A1G7G0S1"/>
<gene>
    <name evidence="1" type="ORF">SAMN04488126_12246</name>
</gene>
<dbReference type="EMBL" id="FNAR01000022">
    <property type="protein sequence ID" value="SDE81713.1"/>
    <property type="molecule type" value="Genomic_DNA"/>
</dbReference>
<evidence type="ECO:0000313" key="1">
    <source>
        <dbReference type="EMBL" id="SDE81713.1"/>
    </source>
</evidence>
<sequence>MPERQRVFRLELLTERICHMGCGFAVWGAGLPYGMRICSMGRGFAVWDAGLPYGLRVCRMGCGFA</sequence>
<feature type="non-terminal residue" evidence="1">
    <location>
        <position position="65"/>
    </location>
</feature>
<name>A0A1G7G0S1_9BACL</name>
<protein>
    <submittedName>
        <fullName evidence="1">Uncharacterized protein</fullName>
    </submittedName>
</protein>
<accession>A0A1G7G0S1</accession>
<proteinExistence type="predicted"/>